<accession>A0A318ST56</accession>
<feature type="transmembrane region" description="Helical" evidence="6">
    <location>
        <begin position="250"/>
        <end position="267"/>
    </location>
</feature>
<evidence type="ECO:0000256" key="5">
    <source>
        <dbReference type="ARBA" id="ARBA00023136"/>
    </source>
</evidence>
<feature type="transmembrane region" description="Helical" evidence="6">
    <location>
        <begin position="113"/>
        <end position="131"/>
    </location>
</feature>
<proteinExistence type="inferred from homology"/>
<keyword evidence="3 6" id="KW-0812">Transmembrane</keyword>
<feature type="domain" description="EamA" evidence="7">
    <location>
        <begin position="2"/>
        <end position="127"/>
    </location>
</feature>
<dbReference type="EMBL" id="QJTE01000004">
    <property type="protein sequence ID" value="PYE82349.1"/>
    <property type="molecule type" value="Genomic_DNA"/>
</dbReference>
<keyword evidence="4 6" id="KW-1133">Transmembrane helix</keyword>
<keyword evidence="9" id="KW-1185">Reference proteome</keyword>
<dbReference type="Proteomes" id="UP000248311">
    <property type="component" value="Unassembled WGS sequence"/>
</dbReference>
<comment type="subcellular location">
    <subcellularLocation>
        <location evidence="1">Membrane</location>
        <topology evidence="1">Multi-pass membrane protein</topology>
    </subcellularLocation>
</comment>
<evidence type="ECO:0000256" key="6">
    <source>
        <dbReference type="SAM" id="Phobius"/>
    </source>
</evidence>
<dbReference type="PANTHER" id="PTHR22911:SF6">
    <property type="entry name" value="SOLUTE CARRIER FAMILY 35 MEMBER G1"/>
    <property type="match status" value="1"/>
</dbReference>
<comment type="caution">
    <text evidence="8">The sequence shown here is derived from an EMBL/GenBank/DDBJ whole genome shotgun (WGS) entry which is preliminary data.</text>
</comment>
<evidence type="ECO:0000256" key="2">
    <source>
        <dbReference type="ARBA" id="ARBA00009853"/>
    </source>
</evidence>
<dbReference type="AlphaFoldDB" id="A0A318ST56"/>
<evidence type="ECO:0000256" key="3">
    <source>
        <dbReference type="ARBA" id="ARBA00022692"/>
    </source>
</evidence>
<evidence type="ECO:0000313" key="8">
    <source>
        <dbReference type="EMBL" id="PYE82349.1"/>
    </source>
</evidence>
<feature type="transmembrane region" description="Helical" evidence="6">
    <location>
        <begin position="87"/>
        <end position="104"/>
    </location>
</feature>
<dbReference type="InterPro" id="IPR037185">
    <property type="entry name" value="EmrE-like"/>
</dbReference>
<dbReference type="PANTHER" id="PTHR22911">
    <property type="entry name" value="ACYL-MALONYL CONDENSING ENZYME-RELATED"/>
    <property type="match status" value="1"/>
</dbReference>
<feature type="transmembrane region" description="Helical" evidence="6">
    <location>
        <begin position="137"/>
        <end position="155"/>
    </location>
</feature>
<evidence type="ECO:0000256" key="4">
    <source>
        <dbReference type="ARBA" id="ARBA00022989"/>
    </source>
</evidence>
<feature type="transmembrane region" description="Helical" evidence="6">
    <location>
        <begin position="195"/>
        <end position="212"/>
    </location>
</feature>
<evidence type="ECO:0000313" key="9">
    <source>
        <dbReference type="Proteomes" id="UP000248311"/>
    </source>
</evidence>
<feature type="transmembrane region" description="Helical" evidence="6">
    <location>
        <begin position="58"/>
        <end position="75"/>
    </location>
</feature>
<dbReference type="InterPro" id="IPR000620">
    <property type="entry name" value="EamA_dom"/>
</dbReference>
<evidence type="ECO:0000256" key="1">
    <source>
        <dbReference type="ARBA" id="ARBA00004141"/>
    </source>
</evidence>
<feature type="domain" description="EamA" evidence="7">
    <location>
        <begin position="137"/>
        <end position="266"/>
    </location>
</feature>
<reference evidence="8 9" key="1">
    <citation type="submission" date="2018-06" db="EMBL/GenBank/DDBJ databases">
        <title>Genomic Encyclopedia of Type Strains, Phase III (KMG-III): the genomes of soil and plant-associated and newly described type strains.</title>
        <authorList>
            <person name="Whitman W."/>
        </authorList>
    </citation>
    <scope>NUCLEOTIDE SEQUENCE [LARGE SCALE GENOMIC DNA]</scope>
    <source>
        <strain evidence="8 9">CECT 9025</strain>
    </source>
</reference>
<protein>
    <submittedName>
        <fullName evidence="8">EamA-like transporter family protein</fullName>
    </submittedName>
</protein>
<dbReference type="SUPFAM" id="SSF103481">
    <property type="entry name" value="Multidrug resistance efflux transporter EmrE"/>
    <property type="match status" value="2"/>
</dbReference>
<keyword evidence="5 6" id="KW-0472">Membrane</keyword>
<dbReference type="GO" id="GO:0016020">
    <property type="term" value="C:membrane"/>
    <property type="evidence" value="ECO:0007669"/>
    <property type="project" value="UniProtKB-SubCell"/>
</dbReference>
<name>A0A318ST56_9RHOB</name>
<feature type="transmembrane region" description="Helical" evidence="6">
    <location>
        <begin position="162"/>
        <end position="189"/>
    </location>
</feature>
<dbReference type="Gene3D" id="1.10.3730.20">
    <property type="match status" value="1"/>
</dbReference>
<feature type="transmembrane region" description="Helical" evidence="6">
    <location>
        <begin position="224"/>
        <end position="244"/>
    </location>
</feature>
<dbReference type="Pfam" id="PF00892">
    <property type="entry name" value="EamA"/>
    <property type="match status" value="2"/>
</dbReference>
<sequence>MVLSGLMFVGMNAVVKHVGTALPTAQTGFLRFAFGLIFVAPAFGALRRARITPRLWRLIAWRGAVHSVAVLLWFYAMARIPLGDVMAINYLNPIGVTVGAAFLLREALPPRRLAAVGVALLGALVVLRPGLREIEPGHFAMLGTALGLASGYLIAKSLTAEIAPAVVVALLTVTVSICLAPFAISVWVPPSGVELGWMALAAFFATGGHYAMTRAFAVAPLTVTQPVTFLNLVWAVALGAVLFGEAVDPFVLLGGGMIIAAISFITWREARAKRVVTPPVQATKG</sequence>
<dbReference type="OrthoDB" id="7374604at2"/>
<evidence type="ECO:0000259" key="7">
    <source>
        <dbReference type="Pfam" id="PF00892"/>
    </source>
</evidence>
<organism evidence="8 9">
    <name type="scientific">Pseudoroseicyclus aestuarii</name>
    <dbReference type="NCBI Taxonomy" id="1795041"/>
    <lineage>
        <taxon>Bacteria</taxon>
        <taxon>Pseudomonadati</taxon>
        <taxon>Pseudomonadota</taxon>
        <taxon>Alphaproteobacteria</taxon>
        <taxon>Rhodobacterales</taxon>
        <taxon>Paracoccaceae</taxon>
        <taxon>Pseudoroseicyclus</taxon>
    </lineage>
</organism>
<comment type="similarity">
    <text evidence="2">Belongs to the drug/metabolite transporter (DMT) superfamily. 10 TMS drug/metabolite exporter (DME) (TC 2.A.7.3) family.</text>
</comment>
<feature type="transmembrane region" description="Helical" evidence="6">
    <location>
        <begin position="28"/>
        <end position="46"/>
    </location>
</feature>
<gene>
    <name evidence="8" type="ORF">DFP88_104103</name>
</gene>